<reference evidence="1 2" key="1">
    <citation type="submission" date="2017-05" db="EMBL/GenBank/DDBJ databases">
        <title>Complete genome sequence of Streptomyces sp. SCSIO 03032 revealed the diverse biosynthetic pathways for its bioactive secondary metabolites.</title>
        <authorList>
            <person name="Ma L."/>
            <person name="Zhu Y."/>
            <person name="Zhang W."/>
            <person name="Zhang G."/>
            <person name="Tian X."/>
            <person name="Zhang S."/>
            <person name="Zhang C."/>
        </authorList>
    </citation>
    <scope>NUCLEOTIDE SEQUENCE [LARGE SCALE GENOMIC DNA]</scope>
    <source>
        <strain evidence="1 2">SCSIO 03032</strain>
    </source>
</reference>
<dbReference type="KEGG" id="smao:CAG99_01270"/>
<dbReference type="RefSeq" id="WP_086157164.1">
    <property type="nucleotide sequence ID" value="NZ_CP021121.1"/>
</dbReference>
<name>A0A1W7CSE9_9ACTN</name>
<evidence type="ECO:0000313" key="1">
    <source>
        <dbReference type="EMBL" id="ARQ67639.1"/>
    </source>
</evidence>
<accession>A0A1W7CSE9</accession>
<proteinExistence type="predicted"/>
<evidence type="ECO:0000313" key="2">
    <source>
        <dbReference type="Proteomes" id="UP000194218"/>
    </source>
</evidence>
<keyword evidence="2" id="KW-1185">Reference proteome</keyword>
<evidence type="ECO:0008006" key="3">
    <source>
        <dbReference type="Google" id="ProtNLM"/>
    </source>
</evidence>
<dbReference type="EMBL" id="CP021121">
    <property type="protein sequence ID" value="ARQ67639.1"/>
    <property type="molecule type" value="Genomic_DNA"/>
</dbReference>
<dbReference type="AlphaFoldDB" id="A0A1W7CSE9"/>
<sequence>MRAREARAAAADWIERHGGRLPGFAGAYLGGSTAALPPDAPVPPGSDVDVMVVTEGAAPGAKPGKLRHLGALLDVTLVPADQLASPDAVLSDYHLAPALRANTVVADPAGRLKDLHEDVARRFAEPRWVAAREAHALRRVTDGLRGLDVTAPWPQAVTAWLFPTGVTTHVLLVAALRNPTIRLRYVASRDLLAAHGLARRHEELLELLGSAALTAPRAEQHLRALADTFDAAAAVARTPFAYASDITPAARAVSIDSLYARIRAGQHREVAFWLAATAARCHTVLDADAPEALREERAPHFAALLADLGIASPADLTARAADVLAYLPVLTDTADAVRHAVAGSSS</sequence>
<protein>
    <recommendedName>
        <fullName evidence="3">Nucleotidyltransferase domain-containing protein</fullName>
    </recommendedName>
</protein>
<dbReference type="OrthoDB" id="3659232at2"/>
<gene>
    <name evidence="1" type="ORF">CAG99_01270</name>
</gene>
<dbReference type="Proteomes" id="UP000194218">
    <property type="component" value="Chromosome"/>
</dbReference>
<organism evidence="1 2">
    <name type="scientific">Streptomyces marincola</name>
    <dbReference type="NCBI Taxonomy" id="2878388"/>
    <lineage>
        <taxon>Bacteria</taxon>
        <taxon>Bacillati</taxon>
        <taxon>Actinomycetota</taxon>
        <taxon>Actinomycetes</taxon>
        <taxon>Kitasatosporales</taxon>
        <taxon>Streptomycetaceae</taxon>
        <taxon>Streptomyces</taxon>
    </lineage>
</organism>